<comment type="caution">
    <text evidence="5">The sequence shown here is derived from an EMBL/GenBank/DDBJ whole genome shotgun (WGS) entry which is preliminary data.</text>
</comment>
<dbReference type="PROSITE" id="PS01124">
    <property type="entry name" value="HTH_ARAC_FAMILY_2"/>
    <property type="match status" value="1"/>
</dbReference>
<dbReference type="Proteomes" id="UP000246352">
    <property type="component" value="Unassembled WGS sequence"/>
</dbReference>
<dbReference type="EMBL" id="QGTR01000012">
    <property type="protein sequence ID" value="PWV95366.1"/>
    <property type="molecule type" value="Genomic_DNA"/>
</dbReference>
<dbReference type="PANTHER" id="PTHR47894">
    <property type="entry name" value="HTH-TYPE TRANSCRIPTIONAL REGULATOR GADX"/>
    <property type="match status" value="1"/>
</dbReference>
<feature type="domain" description="HTH araC/xylS-type" evidence="4">
    <location>
        <begin position="235"/>
        <end position="337"/>
    </location>
</feature>
<gene>
    <name evidence="5" type="ORF">DFR52_11217</name>
</gene>
<evidence type="ECO:0000313" key="5">
    <source>
        <dbReference type="EMBL" id="PWV95366.1"/>
    </source>
</evidence>
<organism evidence="5 6">
    <name type="scientific">Hoeflea marina</name>
    <dbReference type="NCBI Taxonomy" id="274592"/>
    <lineage>
        <taxon>Bacteria</taxon>
        <taxon>Pseudomonadati</taxon>
        <taxon>Pseudomonadota</taxon>
        <taxon>Alphaproteobacteria</taxon>
        <taxon>Hyphomicrobiales</taxon>
        <taxon>Rhizobiaceae</taxon>
        <taxon>Hoeflea</taxon>
    </lineage>
</organism>
<reference evidence="5 6" key="1">
    <citation type="submission" date="2018-05" db="EMBL/GenBank/DDBJ databases">
        <title>Genomic Encyclopedia of Type Strains, Phase IV (KMG-IV): sequencing the most valuable type-strain genomes for metagenomic binning, comparative biology and taxonomic classification.</title>
        <authorList>
            <person name="Goeker M."/>
        </authorList>
    </citation>
    <scope>NUCLEOTIDE SEQUENCE [LARGE SCALE GENOMIC DNA]</scope>
    <source>
        <strain evidence="5 6">DSM 16791</strain>
    </source>
</reference>
<evidence type="ECO:0000313" key="6">
    <source>
        <dbReference type="Proteomes" id="UP000246352"/>
    </source>
</evidence>
<keyword evidence="2" id="KW-0238">DNA-binding</keyword>
<dbReference type="AlphaFoldDB" id="A0A317PHI7"/>
<dbReference type="InterPro" id="IPR009057">
    <property type="entry name" value="Homeodomain-like_sf"/>
</dbReference>
<dbReference type="PANTHER" id="PTHR47894:SF4">
    <property type="entry name" value="HTH-TYPE TRANSCRIPTIONAL REGULATOR GADX"/>
    <property type="match status" value="1"/>
</dbReference>
<name>A0A317PHI7_9HYPH</name>
<dbReference type="OrthoDB" id="9805730at2"/>
<protein>
    <submittedName>
        <fullName evidence="5">AraC family transcriptional regulator</fullName>
    </submittedName>
</protein>
<evidence type="ECO:0000256" key="1">
    <source>
        <dbReference type="ARBA" id="ARBA00023015"/>
    </source>
</evidence>
<keyword evidence="1" id="KW-0805">Transcription regulation</keyword>
<evidence type="ECO:0000259" key="4">
    <source>
        <dbReference type="PROSITE" id="PS01124"/>
    </source>
</evidence>
<keyword evidence="3" id="KW-0804">Transcription</keyword>
<accession>A0A317PHI7</accession>
<dbReference type="SMART" id="SM00342">
    <property type="entry name" value="HTH_ARAC"/>
    <property type="match status" value="1"/>
</dbReference>
<dbReference type="RefSeq" id="WP_158285037.1">
    <property type="nucleotide sequence ID" value="NZ_QGTR01000012.1"/>
</dbReference>
<evidence type="ECO:0000256" key="3">
    <source>
        <dbReference type="ARBA" id="ARBA00023163"/>
    </source>
</evidence>
<dbReference type="GO" id="GO:0003700">
    <property type="term" value="F:DNA-binding transcription factor activity"/>
    <property type="evidence" value="ECO:0007669"/>
    <property type="project" value="InterPro"/>
</dbReference>
<dbReference type="Pfam" id="PF12833">
    <property type="entry name" value="HTH_18"/>
    <property type="match status" value="1"/>
</dbReference>
<dbReference type="Pfam" id="PF12625">
    <property type="entry name" value="Arabinose_bd"/>
    <property type="match status" value="1"/>
</dbReference>
<dbReference type="GO" id="GO:0005829">
    <property type="term" value="C:cytosol"/>
    <property type="evidence" value="ECO:0007669"/>
    <property type="project" value="TreeGrafter"/>
</dbReference>
<evidence type="ECO:0000256" key="2">
    <source>
        <dbReference type="ARBA" id="ARBA00023125"/>
    </source>
</evidence>
<dbReference type="Gene3D" id="1.10.10.60">
    <property type="entry name" value="Homeodomain-like"/>
    <property type="match status" value="1"/>
</dbReference>
<dbReference type="InterPro" id="IPR032687">
    <property type="entry name" value="AraC-type_N"/>
</dbReference>
<dbReference type="GO" id="GO:0000976">
    <property type="term" value="F:transcription cis-regulatory region binding"/>
    <property type="evidence" value="ECO:0007669"/>
    <property type="project" value="TreeGrafter"/>
</dbReference>
<dbReference type="SUPFAM" id="SSF46689">
    <property type="entry name" value="Homeodomain-like"/>
    <property type="match status" value="1"/>
</dbReference>
<dbReference type="InterPro" id="IPR018060">
    <property type="entry name" value="HTH_AraC"/>
</dbReference>
<sequence>MDSNLVDRLRVAASLASSIAHYASSRGIDVAPIARACGLDPDEFGKLGVMISLDRLCRLLEALAMLANDPQFGLKAGLAFEKGASGPFGYALMHAPTLRDALVFMGRNLTKISQTSGCTLEIGPREARLEWTFSPLILKRDQYVDMSVVMALARFRGILGQDMDRARLELEREKPTNVYIYRESLCRNLVFGAPINALVFPSELLSRANANADARLFAIMSQQMDAVPVQRPQSEDLMTMVRLHIIDSIGTRPPSLSTTAASLGLSERTLQRRLSEAGTSLKDMIDEGRRELAQRLLSETSLSLSQIGFRLGFSAPSAFTRSATRWFGVSPSAFRQRGIAQNA</sequence>
<keyword evidence="6" id="KW-1185">Reference proteome</keyword>
<proteinExistence type="predicted"/>